<dbReference type="InterPro" id="IPR000719">
    <property type="entry name" value="Prot_kinase_dom"/>
</dbReference>
<keyword evidence="5" id="KW-0418">Kinase</keyword>
<evidence type="ECO:0000256" key="4">
    <source>
        <dbReference type="ARBA" id="ARBA00022741"/>
    </source>
</evidence>
<feature type="compositionally biased region" description="Low complexity" evidence="8">
    <location>
        <begin position="148"/>
        <end position="157"/>
    </location>
</feature>
<feature type="compositionally biased region" description="Polar residues" evidence="8">
    <location>
        <begin position="584"/>
        <end position="606"/>
    </location>
</feature>
<dbReference type="InterPro" id="IPR017441">
    <property type="entry name" value="Protein_kinase_ATP_BS"/>
</dbReference>
<feature type="compositionally biased region" description="Low complexity" evidence="8">
    <location>
        <begin position="632"/>
        <end position="650"/>
    </location>
</feature>
<feature type="compositionally biased region" description="Low complexity" evidence="8">
    <location>
        <begin position="1013"/>
        <end position="1030"/>
    </location>
</feature>
<feature type="region of interest" description="Disordered" evidence="8">
    <location>
        <begin position="284"/>
        <end position="606"/>
    </location>
</feature>
<evidence type="ECO:0000256" key="2">
    <source>
        <dbReference type="ARBA" id="ARBA00022527"/>
    </source>
</evidence>
<dbReference type="GO" id="GO:0004709">
    <property type="term" value="F:MAP kinase kinase kinase activity"/>
    <property type="evidence" value="ECO:0007669"/>
    <property type="project" value="UniProtKB-ARBA"/>
</dbReference>
<accession>A0A0D6EGW2</accession>
<feature type="compositionally biased region" description="Low complexity" evidence="8">
    <location>
        <begin position="1117"/>
        <end position="1140"/>
    </location>
</feature>
<dbReference type="SUPFAM" id="SSF56112">
    <property type="entry name" value="Protein kinase-like (PK-like)"/>
    <property type="match status" value="1"/>
</dbReference>
<dbReference type="Proteomes" id="UP000243876">
    <property type="component" value="Unassembled WGS sequence"/>
</dbReference>
<feature type="compositionally biased region" description="Pro residues" evidence="8">
    <location>
        <begin position="13"/>
        <end position="22"/>
    </location>
</feature>
<evidence type="ECO:0000256" key="6">
    <source>
        <dbReference type="ARBA" id="ARBA00022840"/>
    </source>
</evidence>
<dbReference type="Pfam" id="PF00069">
    <property type="entry name" value="Pkinase"/>
    <property type="match status" value="1"/>
</dbReference>
<feature type="region of interest" description="Disordered" evidence="8">
    <location>
        <begin position="963"/>
        <end position="1054"/>
    </location>
</feature>
<dbReference type="EMBL" id="CENE01000002">
    <property type="protein sequence ID" value="CEQ39184.1"/>
    <property type="molecule type" value="Genomic_DNA"/>
</dbReference>
<feature type="region of interest" description="Disordered" evidence="8">
    <location>
        <begin position="630"/>
        <end position="915"/>
    </location>
</feature>
<keyword evidence="3" id="KW-0808">Transferase</keyword>
<dbReference type="OrthoDB" id="266718at2759"/>
<name>A0A0D6EGW2_SPOSA</name>
<keyword evidence="11" id="KW-1185">Reference proteome</keyword>
<keyword evidence="2" id="KW-0723">Serine/threonine-protein kinase</keyword>
<evidence type="ECO:0000256" key="3">
    <source>
        <dbReference type="ARBA" id="ARBA00022679"/>
    </source>
</evidence>
<keyword evidence="6 7" id="KW-0067">ATP-binding</keyword>
<proteinExistence type="inferred from homology"/>
<dbReference type="PROSITE" id="PS00107">
    <property type="entry name" value="PROTEIN_KINASE_ATP"/>
    <property type="match status" value="1"/>
</dbReference>
<feature type="compositionally biased region" description="Pro residues" evidence="8">
    <location>
        <begin position="544"/>
        <end position="555"/>
    </location>
</feature>
<evidence type="ECO:0000313" key="10">
    <source>
        <dbReference type="EMBL" id="CEQ39184.1"/>
    </source>
</evidence>
<feature type="compositionally biased region" description="Low complexity" evidence="8">
    <location>
        <begin position="816"/>
        <end position="827"/>
    </location>
</feature>
<reference evidence="11" key="1">
    <citation type="submission" date="2015-02" db="EMBL/GenBank/DDBJ databases">
        <authorList>
            <person name="Gon?alves P."/>
        </authorList>
    </citation>
    <scope>NUCLEOTIDE SEQUENCE [LARGE SCALE GENOMIC DNA]</scope>
</reference>
<evidence type="ECO:0000256" key="7">
    <source>
        <dbReference type="PROSITE-ProRule" id="PRU10141"/>
    </source>
</evidence>
<dbReference type="Gene3D" id="1.10.510.10">
    <property type="entry name" value="Transferase(Phosphotransferase) domain 1"/>
    <property type="match status" value="1"/>
</dbReference>
<dbReference type="PROSITE" id="PS00108">
    <property type="entry name" value="PROTEIN_KINASE_ST"/>
    <property type="match status" value="1"/>
</dbReference>
<gene>
    <name evidence="10" type="primary">SPOSA6832_00682</name>
</gene>
<organism evidence="10 11">
    <name type="scientific">Sporidiobolus salmonicolor</name>
    <name type="common">Yeast-like fungus</name>
    <name type="synonym">Sporobolomyces salmonicolor</name>
    <dbReference type="NCBI Taxonomy" id="5005"/>
    <lineage>
        <taxon>Eukaryota</taxon>
        <taxon>Fungi</taxon>
        <taxon>Dikarya</taxon>
        <taxon>Basidiomycota</taxon>
        <taxon>Pucciniomycotina</taxon>
        <taxon>Microbotryomycetes</taxon>
        <taxon>Sporidiobolales</taxon>
        <taxon>Sporidiobolaceae</taxon>
        <taxon>Sporobolomyces</taxon>
    </lineage>
</organism>
<feature type="compositionally biased region" description="Low complexity" evidence="8">
    <location>
        <begin position="759"/>
        <end position="770"/>
    </location>
</feature>
<feature type="compositionally biased region" description="Polar residues" evidence="8">
    <location>
        <begin position="171"/>
        <end position="183"/>
    </location>
</feature>
<feature type="compositionally biased region" description="Low complexity" evidence="8">
    <location>
        <begin position="460"/>
        <end position="477"/>
    </location>
</feature>
<feature type="compositionally biased region" description="Polar residues" evidence="8">
    <location>
        <begin position="651"/>
        <end position="660"/>
    </location>
</feature>
<feature type="compositionally biased region" description="Pro residues" evidence="8">
    <location>
        <begin position="565"/>
        <end position="577"/>
    </location>
</feature>
<dbReference type="PANTHER" id="PTHR11584">
    <property type="entry name" value="SERINE/THREONINE PROTEIN KINASE"/>
    <property type="match status" value="1"/>
</dbReference>
<dbReference type="InterPro" id="IPR008271">
    <property type="entry name" value="Ser/Thr_kinase_AS"/>
</dbReference>
<comment type="similarity">
    <text evidence="1">Belongs to the protein kinase superfamily. STE Ser/Thr protein kinase family. MAP kinase kinase kinase subfamily.</text>
</comment>
<feature type="compositionally biased region" description="Basic and acidic residues" evidence="8">
    <location>
        <begin position="722"/>
        <end position="734"/>
    </location>
</feature>
<feature type="compositionally biased region" description="Pro residues" evidence="8">
    <location>
        <begin position="58"/>
        <end position="73"/>
    </location>
</feature>
<feature type="compositionally biased region" description="Pro residues" evidence="8">
    <location>
        <begin position="158"/>
        <end position="167"/>
    </location>
</feature>
<evidence type="ECO:0000256" key="5">
    <source>
        <dbReference type="ARBA" id="ARBA00022777"/>
    </source>
</evidence>
<feature type="compositionally biased region" description="Polar residues" evidence="8">
    <location>
        <begin position="490"/>
        <end position="499"/>
    </location>
</feature>
<keyword evidence="4 7" id="KW-0547">Nucleotide-binding</keyword>
<feature type="compositionally biased region" description="Low complexity" evidence="8">
    <location>
        <begin position="855"/>
        <end position="867"/>
    </location>
</feature>
<sequence length="1418" mass="151679">MAQQHDYYRPYHPSHPPRPSAPYPSTSGSAVGGGASSSYPTVRPLPTPQGLALQQQPYSPPTPRSAPVSPPLAGPSSYRQNSYAATASTSPDAQNDSRWGSPQSDGIRRPPSSPYGIASAFEPAPRPLAYRRDGSSGSQPRQTPLSPPRASAPSQPSATPPLPPRSPNSPHFASNSPTRSFSPRNRPPLPSGTLCTATADHDSLSVVPLAGLSSIEAIKDVIMSRLHIADEDMPRHAFYLTRIGGGEGRPVGDDELWDVIRKSGEGGRQVTVFVKEVVTSPRREEGEFAGGMSAERMRQVAHARERERERERGHGAGREREPSGEGRGEGRGGGSPTSAASFRRHKSPSVSSRSDASSHRNAAATAGEVDEFGQVSSPGERPGLRSDRPMWASSAQPATWSHMTRGTSASEGQQRPSSGSTTYSQQLSPPGVRHGSGVRDRERGGDATPTPTPTEDYFRSSLASPPAPAVARASPPSNYHPHLPSPPQPLAQSHGSSQVVMGPSGPTRRLPPQPQQDKLESRQRMQTAPSIQVSSPGWNRVIPAPQPQQPVPPPSMLTRPSGVQPHPPMPRPLPPTDPRSSLPQYNSQPYKNLPHPNSSPYHNLSLQGQYQPISSTVNVTYTQHASPSLASHAAYNAQHQHAQAQQAAQQRMMSKSSWSQPARPLTMYDLSTGQVDLKPGEVLQQQTTGSGGGGGRPRRRSELPTPGEGYGETQGPSESMDAPDRRSGRDELKHAAAVAGLPASLQAGGPRDSASSYNSQTSPTAWSSPAPSAPPFLDDDGAYDGIASPDRAAPVQSPPSSARSSASGPLTPANDAAIPAPIVASSSRLDEFGDPIDEETSTWFPVNQPQPLPPALLAKPATTVPLPASSPYGGGTSSPMRKQLSGSSGGGGGSPMSSSNLNHNHERRESVPTAQDWQQTILSRFGASSIADNDEGTLTAAGMGTLRPFEAPKVVDEFGDELEDDSTFFPGFGPAAPSSPQGNQGVPLRADPSMPHSPTHDRLKRPNLRLTIDTPTASDSTHPSTSSSHANYSESSPPLNSAARRSAGAQRYAPNSRLDDFVRLNSSPVVRRNSFAAREKDEKDWAFRPPVETVLENLDVFFPEHDLDKPVFDLPTPGSSTPSTGSSPVRDVAAPISSRRGGAGGASALGYRKSIRVVALDRKRMLQKAGNNVARAVSGLGSNLLRRKSTKLFGARIEEVTSAQMKHINAIKETSDEDPENFSYKWIKGDLIGRGTYGHVYIALSVTTGETIAVKQVEMPRTFSDKEDQRTKGMISSLKAEIELLKDLDHPSIVLYLGMEQTPEFLSIFLEYVPGGSVGRIIRTHGKFEENVIKFFTLQILDGLEYLHSLGILHRDMKADNILIDQDGMCKISDFGTSKKSGERHISKQREHVNAGFDLLDGARRCAQTPALAPFALV</sequence>
<feature type="region of interest" description="Disordered" evidence="8">
    <location>
        <begin position="1"/>
        <end position="194"/>
    </location>
</feature>
<feature type="compositionally biased region" description="Polar residues" evidence="8">
    <location>
        <begin position="524"/>
        <end position="537"/>
    </location>
</feature>
<dbReference type="InterPro" id="IPR011009">
    <property type="entry name" value="Kinase-like_dom_sf"/>
</dbReference>
<feature type="compositionally biased region" description="Polar residues" evidence="8">
    <location>
        <begin position="77"/>
        <end position="104"/>
    </location>
</feature>
<feature type="region of interest" description="Disordered" evidence="8">
    <location>
        <begin position="1117"/>
        <end position="1145"/>
    </location>
</feature>
<dbReference type="Gene3D" id="3.30.200.20">
    <property type="entry name" value="Phosphorylase Kinase, domain 1"/>
    <property type="match status" value="1"/>
</dbReference>
<evidence type="ECO:0000256" key="1">
    <source>
        <dbReference type="ARBA" id="ARBA00006529"/>
    </source>
</evidence>
<feature type="domain" description="Protein kinase" evidence="9">
    <location>
        <begin position="1226"/>
        <end position="1418"/>
    </location>
</feature>
<feature type="compositionally biased region" description="Low complexity" evidence="8">
    <location>
        <begin position="792"/>
        <end position="809"/>
    </location>
</feature>
<evidence type="ECO:0000259" key="9">
    <source>
        <dbReference type="PROSITE" id="PS50011"/>
    </source>
</evidence>
<evidence type="ECO:0000313" key="11">
    <source>
        <dbReference type="Proteomes" id="UP000243876"/>
    </source>
</evidence>
<dbReference type="FunFam" id="3.30.200.20:FF:000387">
    <property type="entry name" value="Serine/threonine-protein kinase STE11"/>
    <property type="match status" value="1"/>
</dbReference>
<feature type="compositionally biased region" description="Low complexity" evidence="8">
    <location>
        <begin position="348"/>
        <end position="364"/>
    </location>
</feature>
<feature type="compositionally biased region" description="Basic and acidic residues" evidence="8">
    <location>
        <begin position="295"/>
        <end position="330"/>
    </location>
</feature>
<dbReference type="GO" id="GO:0005524">
    <property type="term" value="F:ATP binding"/>
    <property type="evidence" value="ECO:0007669"/>
    <property type="project" value="UniProtKB-UniRule"/>
</dbReference>
<dbReference type="PANTHER" id="PTHR11584:SF369">
    <property type="entry name" value="MITOGEN-ACTIVATED PROTEIN KINASE KINASE KINASE 19-RELATED"/>
    <property type="match status" value="1"/>
</dbReference>
<protein>
    <submittedName>
        <fullName evidence="10">SPOSA6832_00682-mRNA-1:cds</fullName>
    </submittedName>
</protein>
<dbReference type="SMART" id="SM00220">
    <property type="entry name" value="S_TKc"/>
    <property type="match status" value="1"/>
</dbReference>
<feature type="compositionally biased region" description="Polar residues" evidence="8">
    <location>
        <begin position="393"/>
        <end position="428"/>
    </location>
</feature>
<feature type="binding site" evidence="7">
    <location>
        <position position="1255"/>
    </location>
    <ligand>
        <name>ATP</name>
        <dbReference type="ChEBI" id="CHEBI:30616"/>
    </ligand>
</feature>
<dbReference type="PROSITE" id="PS50011">
    <property type="entry name" value="PROTEIN_KINASE_DOM"/>
    <property type="match status" value="1"/>
</dbReference>
<evidence type="ECO:0000256" key="8">
    <source>
        <dbReference type="SAM" id="MobiDB-lite"/>
    </source>
</evidence>